<dbReference type="EMBL" id="UGJR01000005">
    <property type="protein sequence ID" value="STS99407.1"/>
    <property type="molecule type" value="Genomic_DNA"/>
</dbReference>
<keyword evidence="2 4" id="KW-0808">Transferase</keyword>
<dbReference type="InterPro" id="IPR014031">
    <property type="entry name" value="Ketoacyl_synth_C"/>
</dbReference>
<dbReference type="AlphaFoldDB" id="A0A7H4MT71"/>
<keyword evidence="4" id="KW-0012">Acyltransferase</keyword>
<dbReference type="GO" id="GO:0005829">
    <property type="term" value="C:cytosol"/>
    <property type="evidence" value="ECO:0007669"/>
    <property type="project" value="TreeGrafter"/>
</dbReference>
<evidence type="ECO:0000256" key="1">
    <source>
        <dbReference type="ARBA" id="ARBA00005194"/>
    </source>
</evidence>
<feature type="domain" description="Ketosynthase family 3 (KS3)" evidence="3">
    <location>
        <begin position="1"/>
        <end position="144"/>
    </location>
</feature>
<reference evidence="4 5" key="1">
    <citation type="submission" date="2018-06" db="EMBL/GenBank/DDBJ databases">
        <authorList>
            <consortium name="Pathogen Informatics"/>
            <person name="Doyle S."/>
        </authorList>
    </citation>
    <scope>NUCLEOTIDE SEQUENCE [LARGE SCALE GENOMIC DNA]</scope>
    <source>
        <strain evidence="4 5">NCTC11694</strain>
    </source>
</reference>
<dbReference type="EC" id="2.3.1.179" evidence="4"/>
<evidence type="ECO:0000313" key="5">
    <source>
        <dbReference type="Proteomes" id="UP000255050"/>
    </source>
</evidence>
<dbReference type="Proteomes" id="UP000255050">
    <property type="component" value="Unassembled WGS sequence"/>
</dbReference>
<comment type="caution">
    <text evidence="4">The sequence shown here is derived from an EMBL/GenBank/DDBJ whole genome shotgun (WGS) entry which is preliminary data.</text>
</comment>
<dbReference type="InterPro" id="IPR000794">
    <property type="entry name" value="Beta-ketoacyl_synthase"/>
</dbReference>
<organism evidence="4 5">
    <name type="scientific">Klebsiella michiganensis</name>
    <dbReference type="NCBI Taxonomy" id="1134687"/>
    <lineage>
        <taxon>Bacteria</taxon>
        <taxon>Pseudomonadati</taxon>
        <taxon>Pseudomonadota</taxon>
        <taxon>Gammaproteobacteria</taxon>
        <taxon>Enterobacterales</taxon>
        <taxon>Enterobacteriaceae</taxon>
        <taxon>Klebsiella/Raoultella group</taxon>
        <taxon>Klebsiella</taxon>
    </lineage>
</organism>
<comment type="pathway">
    <text evidence="1">Lipid metabolism; fatty acid biosynthesis.</text>
</comment>
<dbReference type="GO" id="GO:0006633">
    <property type="term" value="P:fatty acid biosynthetic process"/>
    <property type="evidence" value="ECO:0007669"/>
    <property type="project" value="TreeGrafter"/>
</dbReference>
<dbReference type="Pfam" id="PF02801">
    <property type="entry name" value="Ketoacyl-synt_C"/>
    <property type="match status" value="1"/>
</dbReference>
<dbReference type="PANTHER" id="PTHR11712">
    <property type="entry name" value="POLYKETIDE SYNTHASE-RELATED"/>
    <property type="match status" value="1"/>
</dbReference>
<dbReference type="InterPro" id="IPR016039">
    <property type="entry name" value="Thiolase-like"/>
</dbReference>
<evidence type="ECO:0000313" key="4">
    <source>
        <dbReference type="EMBL" id="STS99407.1"/>
    </source>
</evidence>
<evidence type="ECO:0000259" key="3">
    <source>
        <dbReference type="PROSITE" id="PS52004"/>
    </source>
</evidence>
<dbReference type="PANTHER" id="PTHR11712:SF336">
    <property type="entry name" value="3-OXOACYL-[ACYL-CARRIER-PROTEIN] SYNTHASE, MITOCHONDRIAL"/>
    <property type="match status" value="1"/>
</dbReference>
<gene>
    <name evidence="4" type="primary">fabF_2</name>
    <name evidence="4" type="ORF">NCTC11694_05850</name>
</gene>
<protein>
    <submittedName>
        <fullName evidence="4">3-oxoacyl-ACP synthase</fullName>
        <ecNumber evidence="4">2.3.1.179</ecNumber>
    </submittedName>
</protein>
<dbReference type="SUPFAM" id="SSF53901">
    <property type="entry name" value="Thiolase-like"/>
    <property type="match status" value="1"/>
</dbReference>
<dbReference type="PROSITE" id="PS52004">
    <property type="entry name" value="KS3_2"/>
    <property type="match status" value="1"/>
</dbReference>
<evidence type="ECO:0000256" key="2">
    <source>
        <dbReference type="ARBA" id="ARBA00022679"/>
    </source>
</evidence>
<name>A0A7H4MT71_9ENTR</name>
<dbReference type="GO" id="GO:0004315">
    <property type="term" value="F:3-oxoacyl-[acyl-carrier-protein] synthase activity"/>
    <property type="evidence" value="ECO:0007669"/>
    <property type="project" value="UniProtKB-EC"/>
</dbReference>
<sequence>MDFTSPAEDCVAREQTIRWALRGADLQPADLDYINAHGTSTPLNDLNETQSLKKALGDEAYRIPISSTKAYSGHLIAAAGSFETIVCLQAMAAGILPATAHLTQPDPQCDLDYIAEGHRQGEIHRALNLSFGFGGANAALVLEKHA</sequence>
<dbReference type="Gene3D" id="3.40.47.10">
    <property type="match status" value="1"/>
</dbReference>
<dbReference type="InterPro" id="IPR020841">
    <property type="entry name" value="PKS_Beta-ketoAc_synthase_dom"/>
</dbReference>
<accession>A0A7H4MT71</accession>
<proteinExistence type="predicted"/>